<organism evidence="1 2">
    <name type="scientific">Candidatus Thiodiazotropha taylori</name>
    <dbReference type="NCBI Taxonomy" id="2792791"/>
    <lineage>
        <taxon>Bacteria</taxon>
        <taxon>Pseudomonadati</taxon>
        <taxon>Pseudomonadota</taxon>
        <taxon>Gammaproteobacteria</taxon>
        <taxon>Chromatiales</taxon>
        <taxon>Sedimenticolaceae</taxon>
        <taxon>Candidatus Thiodiazotropha</taxon>
    </lineage>
</organism>
<reference evidence="1 2" key="1">
    <citation type="submission" date="2021-05" db="EMBL/GenBank/DDBJ databases">
        <title>Genetic and Functional Diversity in Clade A Lucinid endosymbionts from the Bahamas.</title>
        <authorList>
            <person name="Giani N.M."/>
            <person name="Engel A.S."/>
            <person name="Campbell B.J."/>
        </authorList>
    </citation>
    <scope>NUCLEOTIDE SEQUENCE [LARGE SCALE GENOMIC DNA]</scope>
    <source>
        <strain evidence="1">LUC16012Gg_MoonRockCtena</strain>
    </source>
</reference>
<proteinExistence type="predicted"/>
<name>A0A944QUH2_9GAMM</name>
<dbReference type="AlphaFoldDB" id="A0A944QUH2"/>
<evidence type="ECO:0000313" key="2">
    <source>
        <dbReference type="Proteomes" id="UP000770889"/>
    </source>
</evidence>
<sequence length="363" mass="40948">MRKIIGPLLTGLLIVGVGTGIYLSAGKQLSQLEKATIRGLIGSEKLDFFNDPRVIEALSDHGLEIEVKKSGSREIATRHDLKNWDFAFPAGIPAAEKITRGYAAKKSFQVAFTPMVIASWLPIAEILENNGIVTKRDGIYYFIDMKRMLHVIEQGKRWTDLEHNSNYQARKSILINSTDIRRSNSAAMYLALASYIFNDEQVLENNEQANQLTDRLANLYVRQGYTEHSSAVPFNDYLVMGIGKAPMVMAYEAQYLYSAAENKLRPDMRLLYPEPTIYTKHVLVALTDAGVKLGEVLTTDPKLQKLMIEHGWRNEDISGFDEFISKHNLQVPTSLVNVIEPPSYEVIESTIQKIEQQHYDGAH</sequence>
<accession>A0A944QUH2</accession>
<dbReference type="EMBL" id="JAHHGM010000026">
    <property type="protein sequence ID" value="MBT2991083.1"/>
    <property type="molecule type" value="Genomic_DNA"/>
</dbReference>
<protein>
    <submittedName>
        <fullName evidence="1">Uncharacterized protein</fullName>
    </submittedName>
</protein>
<evidence type="ECO:0000313" key="1">
    <source>
        <dbReference type="EMBL" id="MBT2991083.1"/>
    </source>
</evidence>
<comment type="caution">
    <text evidence="1">The sequence shown here is derived from an EMBL/GenBank/DDBJ whole genome shotgun (WGS) entry which is preliminary data.</text>
</comment>
<gene>
    <name evidence="1" type="ORF">KME65_19155</name>
</gene>
<dbReference type="Proteomes" id="UP000770889">
    <property type="component" value="Unassembled WGS sequence"/>
</dbReference>